<dbReference type="OrthoDB" id="2594539at2"/>
<dbReference type="Pfam" id="PF04480">
    <property type="entry name" value="DUF559"/>
    <property type="match status" value="1"/>
</dbReference>
<sequence length="286" mass="31080">MRLPPFPVWLREQGGIAHSATARAAGYSQRAMADAVAGGSVHRVRRSWLVARDADAGARSAVEAGGRITCVTAAARTGLWVPDRDGLVHVAVKPTASRVRGASSVVHWGSGPVPVPPHSVEDPLINVLFHVARCQPRRDAFAVWESAVRLAMVEPAELARVTSRSSAATDIAEHLSALSDSGLESIFVHGVRALGLAVRQQVWIDGHPLDAVIGDRLLVQLDGFEHHSSAQDRRRDIRADTRLALRGYTTLRFDWYQVLFDWAFVERSLLLAVAQGLHLAPPGFRS</sequence>
<gene>
    <name evidence="2" type="ORF">FVP77_07710</name>
</gene>
<dbReference type="InterPro" id="IPR007569">
    <property type="entry name" value="DUF559"/>
</dbReference>
<name>A0A5C8I2P9_9MICO</name>
<dbReference type="Gene3D" id="3.40.960.10">
    <property type="entry name" value="VSR Endonuclease"/>
    <property type="match status" value="1"/>
</dbReference>
<reference evidence="2 3" key="1">
    <citation type="submission" date="2019-08" db="EMBL/GenBank/DDBJ databases">
        <authorList>
            <person name="Dong K."/>
        </authorList>
    </citation>
    <scope>NUCLEOTIDE SEQUENCE [LARGE SCALE GENOMIC DNA]</scope>
    <source>
        <strain evidence="2 3">JCM14558</strain>
    </source>
</reference>
<protein>
    <submittedName>
        <fullName evidence="2">DUF559 domain-containing protein</fullName>
    </submittedName>
</protein>
<feature type="domain" description="DUF559" evidence="1">
    <location>
        <begin position="194"/>
        <end position="265"/>
    </location>
</feature>
<dbReference type="EMBL" id="VRSV01000001">
    <property type="protein sequence ID" value="TXK13287.1"/>
    <property type="molecule type" value="Genomic_DNA"/>
</dbReference>
<evidence type="ECO:0000259" key="1">
    <source>
        <dbReference type="Pfam" id="PF04480"/>
    </source>
</evidence>
<comment type="caution">
    <text evidence="2">The sequence shown here is derived from an EMBL/GenBank/DDBJ whole genome shotgun (WGS) entry which is preliminary data.</text>
</comment>
<dbReference type="AlphaFoldDB" id="A0A5C8I2P9"/>
<keyword evidence="3" id="KW-1185">Reference proteome</keyword>
<evidence type="ECO:0000313" key="2">
    <source>
        <dbReference type="EMBL" id="TXK13287.1"/>
    </source>
</evidence>
<dbReference type="RefSeq" id="WP_147893950.1">
    <property type="nucleotide sequence ID" value="NZ_BAAANR010000001.1"/>
</dbReference>
<organism evidence="2 3">
    <name type="scientific">Microbacterium hatanonis</name>
    <dbReference type="NCBI Taxonomy" id="404366"/>
    <lineage>
        <taxon>Bacteria</taxon>
        <taxon>Bacillati</taxon>
        <taxon>Actinomycetota</taxon>
        <taxon>Actinomycetes</taxon>
        <taxon>Micrococcales</taxon>
        <taxon>Microbacteriaceae</taxon>
        <taxon>Microbacterium</taxon>
    </lineage>
</organism>
<dbReference type="Proteomes" id="UP000321034">
    <property type="component" value="Unassembled WGS sequence"/>
</dbReference>
<evidence type="ECO:0000313" key="3">
    <source>
        <dbReference type="Proteomes" id="UP000321034"/>
    </source>
</evidence>
<proteinExistence type="predicted"/>
<accession>A0A5C8I2P9</accession>